<feature type="compositionally biased region" description="Polar residues" evidence="1">
    <location>
        <begin position="61"/>
        <end position="87"/>
    </location>
</feature>
<accession>A0AAV3Z4V4</accession>
<reference evidence="2 3" key="1">
    <citation type="journal article" date="2021" name="Elife">
        <title>Chloroplast acquisition without the gene transfer in kleptoplastic sea slugs, Plakobranchus ocellatus.</title>
        <authorList>
            <person name="Maeda T."/>
            <person name="Takahashi S."/>
            <person name="Yoshida T."/>
            <person name="Shimamura S."/>
            <person name="Takaki Y."/>
            <person name="Nagai Y."/>
            <person name="Toyoda A."/>
            <person name="Suzuki Y."/>
            <person name="Arimoto A."/>
            <person name="Ishii H."/>
            <person name="Satoh N."/>
            <person name="Nishiyama T."/>
            <person name="Hasebe M."/>
            <person name="Maruyama T."/>
            <person name="Minagawa J."/>
            <person name="Obokata J."/>
            <person name="Shigenobu S."/>
        </authorList>
    </citation>
    <scope>NUCLEOTIDE SEQUENCE [LARGE SCALE GENOMIC DNA]</scope>
</reference>
<gene>
    <name evidence="2" type="ORF">PoB_001614000</name>
</gene>
<feature type="compositionally biased region" description="Basic and acidic residues" evidence="1">
    <location>
        <begin position="192"/>
        <end position="202"/>
    </location>
</feature>
<feature type="compositionally biased region" description="Basic and acidic residues" evidence="1">
    <location>
        <begin position="248"/>
        <end position="259"/>
    </location>
</feature>
<sequence>MVLADSRVGSLASVPFCDQDKRAAAEVKRLVTNDYNVFGNRLLTQVSFLAILKPEVEISQDDQQTTTNQLKNRSNAGNDITNGNSSWDAPLLTAKENALAPDDYNEYENGRISRHSDLILFTFFPEPEEEDALELARRLEQELAGSIVALWQQRLTQSSSFEGDIDIEYASESEPPTPVPDDPSVIVPPPKHFTDAQERLSGEDLNGNSRPTNPLAPVRLAMPAPSASGSTNANTALEEIRSRLRKTKFDYTSDSRQRISDATPSLPGAGDFRNVLKKNKA</sequence>
<protein>
    <submittedName>
        <fullName evidence="2">Uncharacterized protein</fullName>
    </submittedName>
</protein>
<name>A0AAV3Z4V4_9GAST</name>
<evidence type="ECO:0000313" key="3">
    <source>
        <dbReference type="Proteomes" id="UP000735302"/>
    </source>
</evidence>
<dbReference type="AlphaFoldDB" id="A0AAV3Z4V4"/>
<dbReference type="Proteomes" id="UP000735302">
    <property type="component" value="Unassembled WGS sequence"/>
</dbReference>
<feature type="region of interest" description="Disordered" evidence="1">
    <location>
        <begin position="170"/>
        <end position="236"/>
    </location>
</feature>
<dbReference type="EMBL" id="BLXT01001944">
    <property type="protein sequence ID" value="GFN89634.1"/>
    <property type="molecule type" value="Genomic_DNA"/>
</dbReference>
<feature type="compositionally biased region" description="Pro residues" evidence="1">
    <location>
        <begin position="175"/>
        <end position="191"/>
    </location>
</feature>
<keyword evidence="3" id="KW-1185">Reference proteome</keyword>
<feature type="region of interest" description="Disordered" evidence="1">
    <location>
        <begin position="248"/>
        <end position="281"/>
    </location>
</feature>
<feature type="region of interest" description="Disordered" evidence="1">
    <location>
        <begin position="60"/>
        <end position="87"/>
    </location>
</feature>
<evidence type="ECO:0000313" key="2">
    <source>
        <dbReference type="EMBL" id="GFN89634.1"/>
    </source>
</evidence>
<organism evidence="2 3">
    <name type="scientific">Plakobranchus ocellatus</name>
    <dbReference type="NCBI Taxonomy" id="259542"/>
    <lineage>
        <taxon>Eukaryota</taxon>
        <taxon>Metazoa</taxon>
        <taxon>Spiralia</taxon>
        <taxon>Lophotrochozoa</taxon>
        <taxon>Mollusca</taxon>
        <taxon>Gastropoda</taxon>
        <taxon>Heterobranchia</taxon>
        <taxon>Euthyneura</taxon>
        <taxon>Panpulmonata</taxon>
        <taxon>Sacoglossa</taxon>
        <taxon>Placobranchoidea</taxon>
        <taxon>Plakobranchidae</taxon>
        <taxon>Plakobranchus</taxon>
    </lineage>
</organism>
<comment type="caution">
    <text evidence="2">The sequence shown here is derived from an EMBL/GenBank/DDBJ whole genome shotgun (WGS) entry which is preliminary data.</text>
</comment>
<evidence type="ECO:0000256" key="1">
    <source>
        <dbReference type="SAM" id="MobiDB-lite"/>
    </source>
</evidence>
<proteinExistence type="predicted"/>